<dbReference type="GO" id="GO:0004674">
    <property type="term" value="F:protein serine/threonine kinase activity"/>
    <property type="evidence" value="ECO:0007669"/>
    <property type="project" value="TreeGrafter"/>
</dbReference>
<protein>
    <submittedName>
        <fullName evidence="4">Kinase-like domain-containing protein</fullName>
    </submittedName>
</protein>
<keyword evidence="4" id="KW-0808">Transferase</keyword>
<dbReference type="InterPro" id="IPR000719">
    <property type="entry name" value="Prot_kinase_dom"/>
</dbReference>
<comment type="caution">
    <text evidence="4">The sequence shown here is derived from an EMBL/GenBank/DDBJ whole genome shotgun (WGS) entry which is preliminary data.</text>
</comment>
<proteinExistence type="predicted"/>
<dbReference type="PRINTS" id="PR00109">
    <property type="entry name" value="TYRKINASE"/>
</dbReference>
<gene>
    <name evidence="4" type="ORF">RCL2_002039600</name>
</gene>
<dbReference type="InterPro" id="IPR001245">
    <property type="entry name" value="Ser-Thr/Tyr_kinase_cat_dom"/>
</dbReference>
<dbReference type="OrthoDB" id="544350at2759"/>
<dbReference type="Pfam" id="PF00069">
    <property type="entry name" value="Pkinase"/>
    <property type="match status" value="1"/>
</dbReference>
<dbReference type="InterPro" id="IPR051681">
    <property type="entry name" value="Ser/Thr_Kinases-Pseudokinases"/>
</dbReference>
<dbReference type="PROSITE" id="PS50011">
    <property type="entry name" value="PROTEIN_KINASE_DOM"/>
    <property type="match status" value="1"/>
</dbReference>
<dbReference type="PANTHER" id="PTHR44329">
    <property type="entry name" value="SERINE/THREONINE-PROTEIN KINASE TNNI3K-RELATED"/>
    <property type="match status" value="1"/>
</dbReference>
<reference evidence="4" key="1">
    <citation type="submission" date="2019-10" db="EMBL/GenBank/DDBJ databases">
        <title>Conservation and host-specific expression of non-tandemly repeated heterogenous ribosome RNA gene in arbuscular mycorrhizal fungi.</title>
        <authorList>
            <person name="Maeda T."/>
            <person name="Kobayashi Y."/>
            <person name="Nakagawa T."/>
            <person name="Ezawa T."/>
            <person name="Yamaguchi K."/>
            <person name="Bino T."/>
            <person name="Nishimoto Y."/>
            <person name="Shigenobu S."/>
            <person name="Kawaguchi M."/>
        </authorList>
    </citation>
    <scope>NUCLEOTIDE SEQUENCE</scope>
    <source>
        <strain evidence="4">HR1</strain>
    </source>
</reference>
<sequence length="457" mass="51907">MEFIKKLKLKIILKAIFSKKLRELIMLNGVCPECKEINTGWAWCNKCDPGRFLKEGKTSGNSVIDKLIHEAQFKTRDYGNNTEWIPFDRLKDIKPIGEGGFAEIYSATWLDGIPDYSSKKRRTGPQIVALKKFKNSKITVGAFADEIKVHVECLGCVIQKLYGITRNPETDESFMVMMYASNGNLRDYLKKNFLSFKWEEKLRDLWYIIDALGNIHELNYIHKDLHSGNILMYKLDVDDLSGAIISDLGLSQSIYNTNNSTNVCGILPYVAPEILNGKPYTKACDIYSFGIIMVEMSTGKPPYGNMSHDENLALAICNGLRPKVIKGTPKCYIDLVNKCLDSDPEKRPSSREILKVIFQWNLEFMNGGSESEIVKEFSNADAIASQEYSSNEVTSHPEAVYKSRYMNFRDLPNSKNSLGVQVENTEFSDVNLIENFIYDTIKEQSQDKIEVESTNES</sequence>
<keyword evidence="1" id="KW-0547">Nucleotide-binding</keyword>
<dbReference type="InterPro" id="IPR011009">
    <property type="entry name" value="Kinase-like_dom_sf"/>
</dbReference>
<evidence type="ECO:0000313" key="5">
    <source>
        <dbReference type="Proteomes" id="UP000615446"/>
    </source>
</evidence>
<name>A0A8H3QV13_9GLOM</name>
<accession>A0A8H3QV13</accession>
<dbReference type="EMBL" id="BLAL01000228">
    <property type="protein sequence ID" value="GES93650.1"/>
    <property type="molecule type" value="Genomic_DNA"/>
</dbReference>
<keyword evidence="4" id="KW-0418">Kinase</keyword>
<dbReference type="SUPFAM" id="SSF56112">
    <property type="entry name" value="Protein kinase-like (PK-like)"/>
    <property type="match status" value="1"/>
</dbReference>
<dbReference type="AlphaFoldDB" id="A0A8H3QV13"/>
<evidence type="ECO:0000256" key="2">
    <source>
        <dbReference type="ARBA" id="ARBA00022840"/>
    </source>
</evidence>
<organism evidence="4 5">
    <name type="scientific">Rhizophagus clarus</name>
    <dbReference type="NCBI Taxonomy" id="94130"/>
    <lineage>
        <taxon>Eukaryota</taxon>
        <taxon>Fungi</taxon>
        <taxon>Fungi incertae sedis</taxon>
        <taxon>Mucoromycota</taxon>
        <taxon>Glomeromycotina</taxon>
        <taxon>Glomeromycetes</taxon>
        <taxon>Glomerales</taxon>
        <taxon>Glomeraceae</taxon>
        <taxon>Rhizophagus</taxon>
    </lineage>
</organism>
<dbReference type="Gene3D" id="1.10.510.10">
    <property type="entry name" value="Transferase(Phosphotransferase) domain 1"/>
    <property type="match status" value="1"/>
</dbReference>
<evidence type="ECO:0000313" key="4">
    <source>
        <dbReference type="EMBL" id="GES93650.1"/>
    </source>
</evidence>
<dbReference type="PANTHER" id="PTHR44329:SF298">
    <property type="entry name" value="MIXED LINEAGE KINASE DOMAIN-LIKE PROTEIN"/>
    <property type="match status" value="1"/>
</dbReference>
<evidence type="ECO:0000259" key="3">
    <source>
        <dbReference type="PROSITE" id="PS50011"/>
    </source>
</evidence>
<keyword evidence="2" id="KW-0067">ATP-binding</keyword>
<dbReference type="Proteomes" id="UP000615446">
    <property type="component" value="Unassembled WGS sequence"/>
</dbReference>
<evidence type="ECO:0000256" key="1">
    <source>
        <dbReference type="ARBA" id="ARBA00022741"/>
    </source>
</evidence>
<dbReference type="GO" id="GO:0005524">
    <property type="term" value="F:ATP binding"/>
    <property type="evidence" value="ECO:0007669"/>
    <property type="project" value="UniProtKB-KW"/>
</dbReference>
<feature type="domain" description="Protein kinase" evidence="3">
    <location>
        <begin position="90"/>
        <end position="365"/>
    </location>
</feature>